<comment type="caution">
    <text evidence="2">The sequence shown here is derived from an EMBL/GenBank/DDBJ whole genome shotgun (WGS) entry which is preliminary data.</text>
</comment>
<dbReference type="Proteomes" id="UP000028582">
    <property type="component" value="Unassembled WGS sequence"/>
</dbReference>
<accession>A0A080YYE2</accession>
<evidence type="ECO:0000313" key="3">
    <source>
        <dbReference type="Proteomes" id="UP000028582"/>
    </source>
</evidence>
<keyword evidence="1" id="KW-0732">Signal</keyword>
<proteinExistence type="predicted"/>
<feature type="signal peptide" evidence="1">
    <location>
        <begin position="1"/>
        <end position="25"/>
    </location>
</feature>
<feature type="chain" id="PRO_5001752504" evidence="1">
    <location>
        <begin position="26"/>
        <end position="96"/>
    </location>
</feature>
<evidence type="ECO:0000256" key="1">
    <source>
        <dbReference type="SAM" id="SignalP"/>
    </source>
</evidence>
<dbReference type="EMBL" id="ANJA01004112">
    <property type="protein sequence ID" value="ETO59403.1"/>
    <property type="molecule type" value="Genomic_DNA"/>
</dbReference>
<organism evidence="2 3">
    <name type="scientific">Phytophthora nicotianae P1976</name>
    <dbReference type="NCBI Taxonomy" id="1317066"/>
    <lineage>
        <taxon>Eukaryota</taxon>
        <taxon>Sar</taxon>
        <taxon>Stramenopiles</taxon>
        <taxon>Oomycota</taxon>
        <taxon>Peronosporomycetes</taxon>
        <taxon>Peronosporales</taxon>
        <taxon>Peronosporaceae</taxon>
        <taxon>Phytophthora</taxon>
    </lineage>
</organism>
<sequence>MTRTRLAPVSELLVMRGIAFLLVEGDVATSALHPGMSIRATPCLTKAAKLSALPSVLPLQLPNRERVVVYLVPDPNFESYHCQRRHVELRGTLTIQ</sequence>
<name>A0A080YYE2_PHYNI</name>
<reference evidence="2 3" key="1">
    <citation type="submission" date="2013-11" db="EMBL/GenBank/DDBJ databases">
        <title>The Genome Sequence of Phytophthora parasitica P1976.</title>
        <authorList>
            <consortium name="The Broad Institute Genomics Platform"/>
            <person name="Russ C."/>
            <person name="Tyler B."/>
            <person name="Panabieres F."/>
            <person name="Shan W."/>
            <person name="Tripathy S."/>
            <person name="Grunwald N."/>
            <person name="Machado M."/>
            <person name="Johnson C.S."/>
            <person name="Walker B."/>
            <person name="Young S."/>
            <person name="Zeng Q."/>
            <person name="Gargeya S."/>
            <person name="Fitzgerald M."/>
            <person name="Haas B."/>
            <person name="Abouelleil A."/>
            <person name="Allen A.W."/>
            <person name="Alvarado L."/>
            <person name="Arachchi H.M."/>
            <person name="Berlin A.M."/>
            <person name="Chapman S.B."/>
            <person name="Gainer-Dewar J."/>
            <person name="Goldberg J."/>
            <person name="Griggs A."/>
            <person name="Gujja S."/>
            <person name="Hansen M."/>
            <person name="Howarth C."/>
            <person name="Imamovic A."/>
            <person name="Ireland A."/>
            <person name="Larimer J."/>
            <person name="McCowan C."/>
            <person name="Murphy C."/>
            <person name="Pearson M."/>
            <person name="Poon T.W."/>
            <person name="Priest M."/>
            <person name="Roberts A."/>
            <person name="Saif S."/>
            <person name="Shea T."/>
            <person name="Sisk P."/>
            <person name="Sykes S."/>
            <person name="Wortman J."/>
            <person name="Nusbaum C."/>
            <person name="Birren B."/>
        </authorList>
    </citation>
    <scope>NUCLEOTIDE SEQUENCE [LARGE SCALE GENOMIC DNA]</scope>
    <source>
        <strain evidence="2 3">P1976</strain>
    </source>
</reference>
<gene>
    <name evidence="2" type="ORF">F444_22241</name>
</gene>
<dbReference type="AlphaFoldDB" id="A0A080YYE2"/>
<protein>
    <submittedName>
        <fullName evidence="2">Uncharacterized protein</fullName>
    </submittedName>
</protein>
<evidence type="ECO:0000313" key="2">
    <source>
        <dbReference type="EMBL" id="ETO59403.1"/>
    </source>
</evidence>